<evidence type="ECO:0000259" key="4">
    <source>
        <dbReference type="Pfam" id="PF14916"/>
    </source>
</evidence>
<keyword evidence="1 2" id="KW-0175">Coiled coil</keyword>
<evidence type="ECO:0000256" key="2">
    <source>
        <dbReference type="SAM" id="Coils"/>
    </source>
</evidence>
<dbReference type="AlphaFoldDB" id="A0A819YVJ2"/>
<feature type="compositionally biased region" description="Polar residues" evidence="3">
    <location>
        <begin position="204"/>
        <end position="218"/>
    </location>
</feature>
<feature type="region of interest" description="Disordered" evidence="3">
    <location>
        <begin position="1"/>
        <end position="27"/>
    </location>
</feature>
<evidence type="ECO:0000313" key="6">
    <source>
        <dbReference type="Proteomes" id="UP000663851"/>
    </source>
</evidence>
<feature type="compositionally biased region" description="Polar residues" evidence="3">
    <location>
        <begin position="384"/>
        <end position="405"/>
    </location>
</feature>
<protein>
    <recommendedName>
        <fullName evidence="4">CCDC92/74 N-terminal domain-containing protein</fullName>
    </recommendedName>
</protein>
<dbReference type="EMBL" id="CAJOBO010000212">
    <property type="protein sequence ID" value="CAF4164039.1"/>
    <property type="molecule type" value="Genomic_DNA"/>
</dbReference>
<evidence type="ECO:0000313" key="5">
    <source>
        <dbReference type="EMBL" id="CAF4164039.1"/>
    </source>
</evidence>
<evidence type="ECO:0000256" key="3">
    <source>
        <dbReference type="SAM" id="MobiDB-lite"/>
    </source>
</evidence>
<dbReference type="PANTHER" id="PTHR14882:SF1">
    <property type="entry name" value="CCDC92 DOMAIN-CONTAINING PROTEIN"/>
    <property type="match status" value="1"/>
</dbReference>
<comment type="caution">
    <text evidence="5">The sequence shown here is derived from an EMBL/GenBank/DDBJ whole genome shotgun (WGS) entry which is preliminary data.</text>
</comment>
<feature type="coiled-coil region" evidence="2">
    <location>
        <begin position="230"/>
        <end position="264"/>
    </location>
</feature>
<accession>A0A819YVJ2</accession>
<proteinExistence type="predicted"/>
<sequence length="513" mass="58017">MRQTSSSENSISDGGSGSFDDENTQKPAPSFLRPYSLRFPWYAQQFMMIRQSLVDERVSALHHHALQSPGDSDGDMSKPTARRFPAPVASRIVIRKNSSLVHISDEATIKSSSTTPSPTPTVDPRSRVELLERNLRYVQHQHEITLNDLHNEIARLQQENRGNFIAIVLIDNYKKKTYLDLHFRMIDIRPSSTSSRSKQRKSSIAPNTQQINDLTQSEPVLEKRLQEVQRIHFEQQINELQTRLIETEQKNEYLMRTIDELNQASSFQIPQASSSIVPVLLPDPNISSEINITHSINTNDNTISNPEQASMNDADYQHLMQTYYDKQRQQVLEIARLRAVLREILQAERLSSTSKTLVRDCLASTSISENSIAMSTTPIDTSFSIGNQLPQNPLQHRSIASSSTAGKGLSLRHELPLRRLNLSPPHTNVPRSMVQHRQLEQRLILPPIAQASSLLSLADPTTATNSALLNSSLSPTNAGSQQQLLKLGETPIARRERRTQELQRTRLTRNLYH</sequence>
<dbReference type="InterPro" id="IPR040370">
    <property type="entry name" value="CCDC74A/CCDC74B/CCDC92"/>
</dbReference>
<dbReference type="InterPro" id="IPR039496">
    <property type="entry name" value="CCDC92/74_N"/>
</dbReference>
<evidence type="ECO:0000256" key="1">
    <source>
        <dbReference type="ARBA" id="ARBA00023054"/>
    </source>
</evidence>
<organism evidence="5 6">
    <name type="scientific">Rotaria socialis</name>
    <dbReference type="NCBI Taxonomy" id="392032"/>
    <lineage>
        <taxon>Eukaryota</taxon>
        <taxon>Metazoa</taxon>
        <taxon>Spiralia</taxon>
        <taxon>Gnathifera</taxon>
        <taxon>Rotifera</taxon>
        <taxon>Eurotatoria</taxon>
        <taxon>Bdelloidea</taxon>
        <taxon>Philodinida</taxon>
        <taxon>Philodinidae</taxon>
        <taxon>Rotaria</taxon>
    </lineage>
</organism>
<dbReference type="Pfam" id="PF14916">
    <property type="entry name" value="CCDC92"/>
    <property type="match status" value="1"/>
</dbReference>
<reference evidence="5" key="1">
    <citation type="submission" date="2021-02" db="EMBL/GenBank/DDBJ databases">
        <authorList>
            <person name="Nowell W R."/>
        </authorList>
    </citation>
    <scope>NUCLEOTIDE SEQUENCE</scope>
</reference>
<dbReference type="PANTHER" id="PTHR14882">
    <property type="entry name" value="COILED-COIL DOMAIN-CONTAINING 74A"/>
    <property type="match status" value="1"/>
</dbReference>
<name>A0A819YVJ2_9BILA</name>
<gene>
    <name evidence="5" type="ORF">HFQ381_LOCUS5161</name>
</gene>
<feature type="compositionally biased region" description="Low complexity" evidence="3">
    <location>
        <begin position="1"/>
        <end position="13"/>
    </location>
</feature>
<feature type="region of interest" description="Disordered" evidence="3">
    <location>
        <begin position="384"/>
        <end position="407"/>
    </location>
</feature>
<feature type="region of interest" description="Disordered" evidence="3">
    <location>
        <begin position="191"/>
        <end position="218"/>
    </location>
</feature>
<feature type="domain" description="CCDC92/74 N-terminal" evidence="4">
    <location>
        <begin position="126"/>
        <end position="162"/>
    </location>
</feature>
<dbReference type="Proteomes" id="UP000663851">
    <property type="component" value="Unassembled WGS sequence"/>
</dbReference>